<keyword evidence="1 2" id="KW-0964">Secreted</keyword>
<dbReference type="InterPro" id="IPR036749">
    <property type="entry name" value="Expansin_CBD_sf"/>
</dbReference>
<comment type="similarity">
    <text evidence="2">Belongs to the expansin family. Expansin A subfamily.</text>
</comment>
<dbReference type="PANTHER" id="PTHR31867">
    <property type="entry name" value="EXPANSIN-A15"/>
    <property type="match status" value="1"/>
</dbReference>
<dbReference type="AlphaFoldDB" id="A0A833QW57"/>
<accession>A0A833QW57</accession>
<dbReference type="Gene3D" id="2.60.40.760">
    <property type="entry name" value="Expansin, cellulose-binding-like domain"/>
    <property type="match status" value="1"/>
</dbReference>
<keyword evidence="2" id="KW-0134">Cell wall</keyword>
<name>A0A833QW57_9POAL</name>
<dbReference type="EMBL" id="SWLB01000016">
    <property type="protein sequence ID" value="KAF3328177.1"/>
    <property type="molecule type" value="Genomic_DNA"/>
</dbReference>
<dbReference type="InterPro" id="IPR007117">
    <property type="entry name" value="Expansin_CBD"/>
</dbReference>
<dbReference type="InterPro" id="IPR002963">
    <property type="entry name" value="Expansin"/>
</dbReference>
<organism evidence="4 5">
    <name type="scientific">Carex littledalei</name>
    <dbReference type="NCBI Taxonomy" id="544730"/>
    <lineage>
        <taxon>Eukaryota</taxon>
        <taxon>Viridiplantae</taxon>
        <taxon>Streptophyta</taxon>
        <taxon>Embryophyta</taxon>
        <taxon>Tracheophyta</taxon>
        <taxon>Spermatophyta</taxon>
        <taxon>Magnoliopsida</taxon>
        <taxon>Liliopsida</taxon>
        <taxon>Poales</taxon>
        <taxon>Cyperaceae</taxon>
        <taxon>Cyperoideae</taxon>
        <taxon>Cariceae</taxon>
        <taxon>Carex</taxon>
        <taxon>Carex subgen. Euthyceras</taxon>
    </lineage>
</organism>
<feature type="domain" description="Expansin-like CBD" evidence="3">
    <location>
        <begin position="50"/>
        <end position="117"/>
    </location>
</feature>
<dbReference type="Pfam" id="PF01357">
    <property type="entry name" value="Expansin_C"/>
    <property type="match status" value="1"/>
</dbReference>
<dbReference type="PROSITE" id="PS50843">
    <property type="entry name" value="EXPANSIN_CBD"/>
    <property type="match status" value="1"/>
</dbReference>
<dbReference type="OrthoDB" id="648387at2759"/>
<evidence type="ECO:0000259" key="3">
    <source>
        <dbReference type="PROSITE" id="PS50843"/>
    </source>
</evidence>
<comment type="function">
    <text evidence="2">Causes loosening and extension of plant cell walls by disrupting non-covalent bonding between cellulose microfibrils and matrix glucans. No enzymatic activity has been found.</text>
</comment>
<evidence type="ECO:0000313" key="4">
    <source>
        <dbReference type="EMBL" id="KAF3328177.1"/>
    </source>
</evidence>
<sequence>MTHMRPQGIVQVPFITDSAVLSCARRLILCLRVPCARKGGIRFTINGYSYFNLVLIWNVGGAGSIKAVWVKGSRPAWQVMQPNMGTNWLVVSYLDGQSLSFLVTNTDSQTMLFQDIMVLM</sequence>
<proteinExistence type="inferred from homology"/>
<reference evidence="4" key="1">
    <citation type="submission" date="2020-01" db="EMBL/GenBank/DDBJ databases">
        <title>Genome sequence of Kobresia littledalei, the first chromosome-level genome in the family Cyperaceae.</title>
        <authorList>
            <person name="Qu G."/>
        </authorList>
    </citation>
    <scope>NUCLEOTIDE SEQUENCE</scope>
    <source>
        <strain evidence="4">C.B.Clarke</strain>
        <tissue evidence="4">Leaf</tissue>
    </source>
</reference>
<evidence type="ECO:0000313" key="5">
    <source>
        <dbReference type="Proteomes" id="UP000623129"/>
    </source>
</evidence>
<dbReference type="SUPFAM" id="SSF49590">
    <property type="entry name" value="PHL pollen allergen"/>
    <property type="match status" value="1"/>
</dbReference>
<dbReference type="Proteomes" id="UP000623129">
    <property type="component" value="Unassembled WGS sequence"/>
</dbReference>
<dbReference type="GO" id="GO:0009664">
    <property type="term" value="P:plant-type cell wall organization"/>
    <property type="evidence" value="ECO:0007669"/>
    <property type="project" value="InterPro"/>
</dbReference>
<keyword evidence="2" id="KW-0961">Cell wall biogenesis/degradation</keyword>
<evidence type="ECO:0000256" key="2">
    <source>
        <dbReference type="RuleBase" id="RU365023"/>
    </source>
</evidence>
<gene>
    <name evidence="4" type="ORF">FCM35_KLT06783</name>
</gene>
<protein>
    <recommendedName>
        <fullName evidence="2">Expansin</fullName>
    </recommendedName>
</protein>
<dbReference type="GO" id="GO:0016020">
    <property type="term" value="C:membrane"/>
    <property type="evidence" value="ECO:0007669"/>
    <property type="project" value="UniProtKB-SubCell"/>
</dbReference>
<comment type="subcellular location">
    <subcellularLocation>
        <location evidence="2">Secreted</location>
        <location evidence="2">Cell wall</location>
    </subcellularLocation>
    <subcellularLocation>
        <location evidence="2">Membrane</location>
        <topology evidence="2">Peripheral membrane protein</topology>
    </subcellularLocation>
</comment>
<keyword evidence="5" id="KW-1185">Reference proteome</keyword>
<comment type="caution">
    <text evidence="4">The sequence shown here is derived from an EMBL/GenBank/DDBJ whole genome shotgun (WGS) entry which is preliminary data.</text>
</comment>
<evidence type="ECO:0000256" key="1">
    <source>
        <dbReference type="ARBA" id="ARBA00022525"/>
    </source>
</evidence>
<dbReference type="PRINTS" id="PR01226">
    <property type="entry name" value="EXPANSIN"/>
</dbReference>